<sequence>MHPSVTFGLVVLAAILNIANLSYDASLINNLNSVPAYFEHFNLTSGLVGLNVAIVNAGSIVSGPFAGLILDKWGRKRGMVIGSSIAATGAAIQASAPNERVFAAGRLLLGFSLTIAATASPTWVMELAHPKTRGIWVGILMSSLPFMGLIVSCILLGIYNYSSDWQWRGPVLGELLTPLMAMAILPFTPESPRWLLYKGRKEEALKVLAYLHADGNRNDVFVQAEFEEISNALEYEKEHEGPWKSLWTPLPNLRRFLITVLINIFFQISGSNTIIYFLTIIIANTGIENLKDQLLVNLGICIWNTIAVVAGGFVIEKMGRKATLLTGTGIMTVSLALLAILVHLSETRRDSSYGIGAIVVIFIFQLASCGSWMHLAYSYPPEVLSYTQRTKGIAAGQAVGYAFAFINTYTLPIAIEEISWRYYAINSGWNVVIMAVIWLLFVETKGKTLEEVDRLFTGLVHIEGVVLDGEDQKSSSPDENQAIRVVEKVLSKKRKVNVI</sequence>
<comment type="caution">
    <text evidence="1">The sequence shown here is derived from an EMBL/GenBank/DDBJ whole genome shotgun (WGS) entry which is preliminary data.</text>
</comment>
<dbReference type="Proteomes" id="UP001165186">
    <property type="component" value="Unassembled WGS sequence"/>
</dbReference>
<name>A0ACB5RTD4_9PEZI</name>
<reference evidence="1" key="1">
    <citation type="submission" date="2024-09" db="EMBL/GenBank/DDBJ databases">
        <title>Draft Genome Sequences of Neofusicoccum parvum.</title>
        <authorList>
            <person name="Ashida A."/>
            <person name="Camagna M."/>
            <person name="Tanaka A."/>
            <person name="Takemoto D."/>
        </authorList>
    </citation>
    <scope>NUCLEOTIDE SEQUENCE</scope>
    <source>
        <strain evidence="1">PPO83</strain>
    </source>
</reference>
<protein>
    <submittedName>
        <fullName evidence="1">Uncharacterized protein</fullName>
    </submittedName>
</protein>
<evidence type="ECO:0000313" key="1">
    <source>
        <dbReference type="EMBL" id="GME23744.1"/>
    </source>
</evidence>
<accession>A0ACB5RTD4</accession>
<evidence type="ECO:0000313" key="2">
    <source>
        <dbReference type="Proteomes" id="UP001165186"/>
    </source>
</evidence>
<dbReference type="EMBL" id="BSXG01000009">
    <property type="protein sequence ID" value="GME23744.1"/>
    <property type="molecule type" value="Genomic_DNA"/>
</dbReference>
<gene>
    <name evidence="1" type="primary">g8487</name>
    <name evidence="1" type="ORF">NpPPO83_00008487</name>
</gene>
<proteinExistence type="predicted"/>
<organism evidence="1 2">
    <name type="scientific">Neofusicoccum parvum</name>
    <dbReference type="NCBI Taxonomy" id="310453"/>
    <lineage>
        <taxon>Eukaryota</taxon>
        <taxon>Fungi</taxon>
        <taxon>Dikarya</taxon>
        <taxon>Ascomycota</taxon>
        <taxon>Pezizomycotina</taxon>
        <taxon>Dothideomycetes</taxon>
        <taxon>Dothideomycetes incertae sedis</taxon>
        <taxon>Botryosphaeriales</taxon>
        <taxon>Botryosphaeriaceae</taxon>
        <taxon>Neofusicoccum</taxon>
    </lineage>
</organism>
<keyword evidence="2" id="KW-1185">Reference proteome</keyword>